<evidence type="ECO:0000259" key="4">
    <source>
        <dbReference type="PROSITE" id="PS51186"/>
    </source>
</evidence>
<dbReference type="PANTHER" id="PTHR43792:SF8">
    <property type="entry name" value="[RIBOSOMAL PROTEIN US5]-ALANINE N-ACETYLTRANSFERASE"/>
    <property type="match status" value="1"/>
</dbReference>
<dbReference type="CDD" id="cd04301">
    <property type="entry name" value="NAT_SF"/>
    <property type="match status" value="1"/>
</dbReference>
<dbReference type="Pfam" id="PF13302">
    <property type="entry name" value="Acetyltransf_3"/>
    <property type="match status" value="1"/>
</dbReference>
<evidence type="ECO:0000313" key="6">
    <source>
        <dbReference type="Proteomes" id="UP001410394"/>
    </source>
</evidence>
<dbReference type="InterPro" id="IPR016181">
    <property type="entry name" value="Acyl_CoA_acyltransferase"/>
</dbReference>
<organism evidence="5 6">
    <name type="scientific">Uliginosibacterium sediminicola</name>
    <dbReference type="NCBI Taxonomy" id="2024550"/>
    <lineage>
        <taxon>Bacteria</taxon>
        <taxon>Pseudomonadati</taxon>
        <taxon>Pseudomonadota</taxon>
        <taxon>Betaproteobacteria</taxon>
        <taxon>Rhodocyclales</taxon>
        <taxon>Zoogloeaceae</taxon>
        <taxon>Uliginosibacterium</taxon>
    </lineage>
</organism>
<comment type="similarity">
    <text evidence="3">Belongs to the acetyltransferase family. RimJ subfamily.</text>
</comment>
<keyword evidence="1 5" id="KW-0808">Transferase</keyword>
<dbReference type="GO" id="GO:0016746">
    <property type="term" value="F:acyltransferase activity"/>
    <property type="evidence" value="ECO:0007669"/>
    <property type="project" value="UniProtKB-KW"/>
</dbReference>
<dbReference type="InterPro" id="IPR000182">
    <property type="entry name" value="GNAT_dom"/>
</dbReference>
<reference evidence="5 6" key="1">
    <citation type="journal article" date="2018" name="Int. J. Syst. Evol. Microbiol.">
        <title>Uliginosibacterium sediminicola sp. nov., isolated from freshwater sediment.</title>
        <authorList>
            <person name="Hwang W.M."/>
            <person name="Kim S.M."/>
            <person name="Kang K."/>
            <person name="Ahn T.Y."/>
        </authorList>
    </citation>
    <scope>NUCLEOTIDE SEQUENCE [LARGE SCALE GENOMIC DNA]</scope>
    <source>
        <strain evidence="5 6">M1-21</strain>
    </source>
</reference>
<dbReference type="EC" id="2.3.1.-" evidence="5"/>
<protein>
    <submittedName>
        <fullName evidence="5">GNAT family N-acetyltransferase</fullName>
        <ecNumber evidence="5">2.3.1.-</ecNumber>
    </submittedName>
</protein>
<accession>A0ABU9YXA9</accession>
<evidence type="ECO:0000256" key="2">
    <source>
        <dbReference type="ARBA" id="ARBA00023315"/>
    </source>
</evidence>
<keyword evidence="2 5" id="KW-0012">Acyltransferase</keyword>
<dbReference type="SUPFAM" id="SSF55729">
    <property type="entry name" value="Acyl-CoA N-acyltransferases (Nat)"/>
    <property type="match status" value="1"/>
</dbReference>
<proteinExistence type="inferred from homology"/>
<name>A0ABU9YXA9_9RHOO</name>
<keyword evidence="6" id="KW-1185">Reference proteome</keyword>
<feature type="domain" description="N-acetyltransferase" evidence="4">
    <location>
        <begin position="11"/>
        <end position="178"/>
    </location>
</feature>
<dbReference type="EMBL" id="JBDIVE010000003">
    <property type="protein sequence ID" value="MEN3068341.1"/>
    <property type="molecule type" value="Genomic_DNA"/>
</dbReference>
<dbReference type="PANTHER" id="PTHR43792">
    <property type="entry name" value="GNAT FAMILY, PUTATIVE (AFU_ORTHOLOGUE AFUA_3G00765)-RELATED-RELATED"/>
    <property type="match status" value="1"/>
</dbReference>
<dbReference type="InterPro" id="IPR051531">
    <property type="entry name" value="N-acetyltransferase"/>
</dbReference>
<dbReference type="Gene3D" id="3.40.630.30">
    <property type="match status" value="1"/>
</dbReference>
<evidence type="ECO:0000256" key="3">
    <source>
        <dbReference type="ARBA" id="ARBA00038502"/>
    </source>
</evidence>
<gene>
    <name evidence="5" type="ORF">ABDB84_07610</name>
</gene>
<sequence length="208" mass="22929">MNRGLLLTARLELSTASEADAAAWLDYELRNRRHFAPLSPRRDEAWFSLAAAQARAQQAQQDLLAGRACTWLLRRRDDAARAVIGHVTLSEIVRGVFQAAYLGFGVDHAERGQGLAREALELVIEHAFGKLGLHRLMANHLPENFASSRLLHKLGFVQEGFAPNYLLLNGYWRDHVLTALSNPDWQAAAPAADSASATPLATDKDTPL</sequence>
<evidence type="ECO:0000313" key="5">
    <source>
        <dbReference type="EMBL" id="MEN3068341.1"/>
    </source>
</evidence>
<dbReference type="Proteomes" id="UP001410394">
    <property type="component" value="Unassembled WGS sequence"/>
</dbReference>
<dbReference type="RefSeq" id="WP_345919110.1">
    <property type="nucleotide sequence ID" value="NZ_JBDIVE010000003.1"/>
</dbReference>
<evidence type="ECO:0000256" key="1">
    <source>
        <dbReference type="ARBA" id="ARBA00022679"/>
    </source>
</evidence>
<comment type="caution">
    <text evidence="5">The sequence shown here is derived from an EMBL/GenBank/DDBJ whole genome shotgun (WGS) entry which is preliminary data.</text>
</comment>
<dbReference type="PROSITE" id="PS51186">
    <property type="entry name" value="GNAT"/>
    <property type="match status" value="1"/>
</dbReference>